<dbReference type="Proteomes" id="UP000466442">
    <property type="component" value="Linkage Group LG12"/>
</dbReference>
<keyword evidence="2 3" id="KW-0040">ANK repeat</keyword>
<evidence type="ECO:0000256" key="4">
    <source>
        <dbReference type="SAM" id="Phobius"/>
    </source>
</evidence>
<evidence type="ECO:0000256" key="2">
    <source>
        <dbReference type="ARBA" id="ARBA00023043"/>
    </source>
</evidence>
<feature type="transmembrane region" description="Helical" evidence="4">
    <location>
        <begin position="824"/>
        <end position="845"/>
    </location>
</feature>
<protein>
    <recommendedName>
        <fullName evidence="7">Ion transport domain-containing protein</fullName>
    </recommendedName>
</protein>
<feature type="repeat" description="ANK" evidence="3">
    <location>
        <begin position="38"/>
        <end position="63"/>
    </location>
</feature>
<comment type="caution">
    <text evidence="5">The sequence shown here is derived from an EMBL/GenBank/DDBJ whole genome shotgun (WGS) entry which is preliminary data.</text>
</comment>
<dbReference type="OrthoDB" id="7759904at2759"/>
<keyword evidence="4" id="KW-0472">Membrane</keyword>
<evidence type="ECO:0000313" key="6">
    <source>
        <dbReference type="Proteomes" id="UP000466442"/>
    </source>
</evidence>
<dbReference type="Pfam" id="PF00023">
    <property type="entry name" value="Ank"/>
    <property type="match status" value="1"/>
</dbReference>
<evidence type="ECO:0000256" key="3">
    <source>
        <dbReference type="PROSITE-ProRule" id="PRU00023"/>
    </source>
</evidence>
<gene>
    <name evidence="5" type="ORF">GE061_004391</name>
</gene>
<keyword evidence="4" id="KW-0812">Transmembrane</keyword>
<evidence type="ECO:0000256" key="1">
    <source>
        <dbReference type="ARBA" id="ARBA00022737"/>
    </source>
</evidence>
<evidence type="ECO:0008006" key="7">
    <source>
        <dbReference type="Google" id="ProtNLM"/>
    </source>
</evidence>
<name>A0A8S9X318_APOLU</name>
<keyword evidence="4" id="KW-1133">Transmembrane helix</keyword>
<dbReference type="Pfam" id="PF12796">
    <property type="entry name" value="Ank_2"/>
    <property type="match status" value="1"/>
</dbReference>
<dbReference type="AlphaFoldDB" id="A0A8S9X318"/>
<feature type="repeat" description="ANK" evidence="3">
    <location>
        <begin position="471"/>
        <end position="503"/>
    </location>
</feature>
<feature type="transmembrane region" description="Helical" evidence="4">
    <location>
        <begin position="734"/>
        <end position="753"/>
    </location>
</feature>
<feature type="repeat" description="ANK" evidence="3">
    <location>
        <begin position="245"/>
        <end position="277"/>
    </location>
</feature>
<proteinExistence type="predicted"/>
<feature type="transmembrane region" description="Helical" evidence="4">
    <location>
        <begin position="606"/>
        <end position="624"/>
    </location>
</feature>
<evidence type="ECO:0000313" key="5">
    <source>
        <dbReference type="EMBL" id="KAF6201995.1"/>
    </source>
</evidence>
<dbReference type="PANTHER" id="PTHR24198:SF165">
    <property type="entry name" value="ANKYRIN REPEAT-CONTAINING PROTEIN-RELATED"/>
    <property type="match status" value="1"/>
</dbReference>
<dbReference type="Gene3D" id="1.25.40.20">
    <property type="entry name" value="Ankyrin repeat-containing domain"/>
    <property type="match status" value="3"/>
</dbReference>
<dbReference type="SMART" id="SM00248">
    <property type="entry name" value="ANK"/>
    <property type="match status" value="8"/>
</dbReference>
<dbReference type="PROSITE" id="PS50088">
    <property type="entry name" value="ANK_REPEAT"/>
    <property type="match status" value="3"/>
</dbReference>
<accession>A0A8S9X318</accession>
<dbReference type="EMBL" id="WIXP02000012">
    <property type="protein sequence ID" value="KAF6201995.1"/>
    <property type="molecule type" value="Genomic_DNA"/>
</dbReference>
<reference evidence="5" key="1">
    <citation type="journal article" date="2021" name="Mol. Ecol. Resour.">
        <title>Apolygus lucorum genome provides insights into omnivorousness and mesophyll feeding.</title>
        <authorList>
            <person name="Liu Y."/>
            <person name="Liu H."/>
            <person name="Wang H."/>
            <person name="Huang T."/>
            <person name="Liu B."/>
            <person name="Yang B."/>
            <person name="Yin L."/>
            <person name="Li B."/>
            <person name="Zhang Y."/>
            <person name="Zhang S."/>
            <person name="Jiang F."/>
            <person name="Zhang X."/>
            <person name="Ren Y."/>
            <person name="Wang B."/>
            <person name="Wang S."/>
            <person name="Lu Y."/>
            <person name="Wu K."/>
            <person name="Fan W."/>
            <person name="Wang G."/>
        </authorList>
    </citation>
    <scope>NUCLEOTIDE SEQUENCE</scope>
    <source>
        <strain evidence="5">12Hb</strain>
    </source>
</reference>
<dbReference type="InterPro" id="IPR036770">
    <property type="entry name" value="Ankyrin_rpt-contain_sf"/>
</dbReference>
<feature type="transmembrane region" description="Helical" evidence="4">
    <location>
        <begin position="665"/>
        <end position="685"/>
    </location>
</feature>
<dbReference type="SUPFAM" id="SSF48403">
    <property type="entry name" value="Ankyrin repeat"/>
    <property type="match status" value="2"/>
</dbReference>
<dbReference type="PANTHER" id="PTHR24198">
    <property type="entry name" value="ANKYRIN REPEAT AND PROTEIN KINASE DOMAIN-CONTAINING PROTEIN"/>
    <property type="match status" value="1"/>
</dbReference>
<keyword evidence="6" id="KW-1185">Reference proteome</keyword>
<organism evidence="5 6">
    <name type="scientific">Apolygus lucorum</name>
    <name type="common">Small green plant bug</name>
    <name type="synonym">Lygocoris lucorum</name>
    <dbReference type="NCBI Taxonomy" id="248454"/>
    <lineage>
        <taxon>Eukaryota</taxon>
        <taxon>Metazoa</taxon>
        <taxon>Ecdysozoa</taxon>
        <taxon>Arthropoda</taxon>
        <taxon>Hexapoda</taxon>
        <taxon>Insecta</taxon>
        <taxon>Pterygota</taxon>
        <taxon>Neoptera</taxon>
        <taxon>Paraneoptera</taxon>
        <taxon>Hemiptera</taxon>
        <taxon>Heteroptera</taxon>
        <taxon>Panheteroptera</taxon>
        <taxon>Cimicomorpha</taxon>
        <taxon>Miridae</taxon>
        <taxon>Mirini</taxon>
        <taxon>Apolygus</taxon>
    </lineage>
</organism>
<sequence>MMNGTSVLHVAASNPPGSLDKLLRHSHIKTLINATDNRGATPLIVAVLHRNIEGVRSLLENGAKTINHLHETGQTALHISATLKDESILEEILIYNDSPYFLDSFDKKGNTALLTSSVFDTKCSQSLLKAGANHHARNKNTGRNILHLAVLYQRLDLIEFLVTMYPEKSFIASLDANGYSPLKIALELKDVESAMILLRSIAGERLVAELPDALIMTITIGKEALFNLVLELSSIEHLSSYCNDDGESALTIAVSGDRAEIVDKLIQKGVKVGVQKSGCRKSIFDMIEGSNNVYITRTILESYIKELGELSDKDKQQLRDIVIRKSPIVPFIIFQQSDLFDDVDGVLESSLFLAARTKNYGALLFLLLSTSCSQRDWMELAHQSWSGLLRLYYTENIYASDIYILTGILPEKSKQDLCPSQTHLFRRSKGNRNIFHACALGGSLNVVIFVYQYCHLFHPNECQHLDEPDETGCSPLLLSIRSNNEEVAAFLIQKGANLIKTSKSREHSIQALTKHIPGHTTLLVKVMDQSVIIQRRKLEKGPKSHPNLSLDLKVLCPVDAKNITDVGYEICKLHHPTYQDVICHPLLDYFVWHLWQEVGPLMKARFYTGAISTFVFSLFITLKYSDFQSLKSLEAVLWWLSLWFAKLNLCFHLPIFYLRGQFVRRLLLMATVVVPLMEIIFLLFFNSSDRTSLEIGGTAILGSWMNLLFHGVAAPNNGVEISTIWIIFREICSYAPTFFVVAFAFTLYLFTLFNHMLIYNNPLHAFLYTAFHIRQGSVVMPSFLFYKPNDNDIGSLVNSTNYNTPNVTDLTIQHLNKKTELRTMLVEGCTVLFYMLVASALSNMLTRAAIRAGKEHSDAPLAGIIARKLTRIREWEMFAKGKFHDLLYKCKALWVVGVPTNIKEVFAVPKVLHPTSNEGFDMFKMKDILTEDEDLVSNKEIPYLQALLRYENIVRGADNSYE</sequence>
<dbReference type="InterPro" id="IPR002110">
    <property type="entry name" value="Ankyrin_rpt"/>
</dbReference>
<keyword evidence="1" id="KW-0677">Repeat</keyword>
<dbReference type="PROSITE" id="PS50297">
    <property type="entry name" value="ANK_REP_REGION"/>
    <property type="match status" value="2"/>
</dbReference>
<feature type="transmembrane region" description="Helical" evidence="4">
    <location>
        <begin position="636"/>
        <end position="658"/>
    </location>
</feature>